<comment type="subcellular location">
    <subcellularLocation>
        <location evidence="1">Cell membrane</location>
        <topology evidence="1">Multi-pass membrane protein</topology>
    </subcellularLocation>
</comment>
<keyword evidence="9" id="KW-1185">Reference proteome</keyword>
<organism evidence="8 9">
    <name type="scientific">Hyphomonas adhaerens MHS-3</name>
    <dbReference type="NCBI Taxonomy" id="1280949"/>
    <lineage>
        <taxon>Bacteria</taxon>
        <taxon>Pseudomonadati</taxon>
        <taxon>Pseudomonadota</taxon>
        <taxon>Alphaproteobacteria</taxon>
        <taxon>Hyphomonadales</taxon>
        <taxon>Hyphomonadaceae</taxon>
        <taxon>Hyphomonas</taxon>
    </lineage>
</organism>
<accession>A0A069E1N7</accession>
<comment type="caution">
    <text evidence="8">The sequence shown here is derived from an EMBL/GenBank/DDBJ whole genome shotgun (WGS) entry which is preliminary data.</text>
</comment>
<dbReference type="eggNOG" id="COG4965">
    <property type="taxonomic scope" value="Bacteria"/>
</dbReference>
<evidence type="ECO:0000256" key="3">
    <source>
        <dbReference type="ARBA" id="ARBA00022692"/>
    </source>
</evidence>
<dbReference type="PANTHER" id="PTHR35007">
    <property type="entry name" value="INTEGRAL MEMBRANE PROTEIN-RELATED"/>
    <property type="match status" value="1"/>
</dbReference>
<evidence type="ECO:0000313" key="8">
    <source>
        <dbReference type="EMBL" id="KCZ83681.1"/>
    </source>
</evidence>
<reference evidence="8 9" key="1">
    <citation type="journal article" date="2014" name="Antonie Van Leeuwenhoek">
        <title>Hyphomonas beringensis sp. nov. and Hyphomonas chukchiensis sp. nov., isolated from surface seawater of the Bering Sea and Chukchi Sea.</title>
        <authorList>
            <person name="Li C."/>
            <person name="Lai Q."/>
            <person name="Li G."/>
            <person name="Dong C."/>
            <person name="Wang J."/>
            <person name="Liao Y."/>
            <person name="Shao Z."/>
        </authorList>
    </citation>
    <scope>NUCLEOTIDE SEQUENCE [LARGE SCALE GENOMIC DNA]</scope>
    <source>
        <strain evidence="8 9">MHS-3</strain>
    </source>
</reference>
<evidence type="ECO:0000259" key="7">
    <source>
        <dbReference type="Pfam" id="PF00482"/>
    </source>
</evidence>
<dbReference type="Proteomes" id="UP000027446">
    <property type="component" value="Unassembled WGS sequence"/>
</dbReference>
<evidence type="ECO:0000256" key="1">
    <source>
        <dbReference type="ARBA" id="ARBA00004651"/>
    </source>
</evidence>
<proteinExistence type="predicted"/>
<evidence type="ECO:0000313" key="9">
    <source>
        <dbReference type="Proteomes" id="UP000027446"/>
    </source>
</evidence>
<feature type="transmembrane region" description="Helical" evidence="6">
    <location>
        <begin position="100"/>
        <end position="116"/>
    </location>
</feature>
<name>A0A069E1N7_9PROT</name>
<feature type="transmembrane region" description="Helical" evidence="6">
    <location>
        <begin position="12"/>
        <end position="36"/>
    </location>
</feature>
<dbReference type="PANTHER" id="PTHR35007:SF1">
    <property type="entry name" value="PILUS ASSEMBLY PROTEIN"/>
    <property type="match status" value="1"/>
</dbReference>
<evidence type="ECO:0000256" key="5">
    <source>
        <dbReference type="ARBA" id="ARBA00023136"/>
    </source>
</evidence>
<dbReference type="Gene3D" id="1.20.81.30">
    <property type="entry name" value="Type II secretion system (T2SS), domain F"/>
    <property type="match status" value="1"/>
</dbReference>
<keyword evidence="3 6" id="KW-0812">Transmembrane</keyword>
<dbReference type="STRING" id="1280949.HAD_13804"/>
<feature type="transmembrane region" description="Helical" evidence="6">
    <location>
        <begin position="300"/>
        <end position="319"/>
    </location>
</feature>
<evidence type="ECO:0000256" key="4">
    <source>
        <dbReference type="ARBA" id="ARBA00022989"/>
    </source>
</evidence>
<dbReference type="GO" id="GO:0005886">
    <property type="term" value="C:plasma membrane"/>
    <property type="evidence" value="ECO:0007669"/>
    <property type="project" value="UniProtKB-SubCell"/>
</dbReference>
<feature type="domain" description="Type II secretion system protein GspF" evidence="7">
    <location>
        <begin position="166"/>
        <end position="284"/>
    </location>
</feature>
<dbReference type="InterPro" id="IPR042094">
    <property type="entry name" value="T2SS_GspF_sf"/>
</dbReference>
<dbReference type="AlphaFoldDB" id="A0A069E1N7"/>
<evidence type="ECO:0000256" key="2">
    <source>
        <dbReference type="ARBA" id="ARBA00022475"/>
    </source>
</evidence>
<dbReference type="Pfam" id="PF00482">
    <property type="entry name" value="T2SSF"/>
    <property type="match status" value="1"/>
</dbReference>
<keyword evidence="4 6" id="KW-1133">Transmembrane helix</keyword>
<feature type="transmembrane region" description="Helical" evidence="6">
    <location>
        <begin position="270"/>
        <end position="288"/>
    </location>
</feature>
<dbReference type="PATRIC" id="fig|1280949.3.peg.2804"/>
<evidence type="ECO:0000256" key="6">
    <source>
        <dbReference type="SAM" id="Phobius"/>
    </source>
</evidence>
<dbReference type="RefSeq" id="WP_241765378.1">
    <property type="nucleotide sequence ID" value="NZ_ARYH01000002.1"/>
</dbReference>
<gene>
    <name evidence="8" type="ORF">HAD_13804</name>
</gene>
<keyword evidence="5 6" id="KW-0472">Membrane</keyword>
<dbReference type="EMBL" id="ARYH01000002">
    <property type="protein sequence ID" value="KCZ83681.1"/>
    <property type="molecule type" value="Genomic_DNA"/>
</dbReference>
<keyword evidence="2" id="KW-1003">Cell membrane</keyword>
<dbReference type="InterPro" id="IPR018076">
    <property type="entry name" value="T2SS_GspF_dom"/>
</dbReference>
<feature type="transmembrane region" description="Helical" evidence="6">
    <location>
        <begin position="122"/>
        <end position="141"/>
    </location>
</feature>
<protein>
    <submittedName>
        <fullName evidence="8">Putative Flp pilus assembly protein TadB</fullName>
    </submittedName>
</protein>
<sequence length="327" mass="35902">MFGLPDLSSISLTIMIPMIMAIGAIFLALQAVMGLFSTAQTQRIVNQRLQFKERFESTSEAMVELRKSRGLDEFGNFAMPLEWFNQLVVRSGLPYQPARWFAMSGGAGLLAGFVYLKMVGGLLTTFGIAFGIFALAPIIALKMIAGKRMKKLAQQLPDAMQIACRSLEAGHPVATAIALVAREMPDPIGTEFGMAADEVSYGMSLTNAVQRMAERAGDPDIELFAATVRLQEKTGGNLTELLKALASTIRERQTMRLKVRAASSEGRTSAMILTAAPFIVMLAIHLLRPEFYGDVIGKPLVRNSFAGLFVWMFIGNMVMRKMINFKM</sequence>